<dbReference type="AlphaFoldDB" id="A0A1T5K3E0"/>
<keyword evidence="3" id="KW-1185">Reference proteome</keyword>
<gene>
    <name evidence="2" type="ORF">SAMN02194393_01581</name>
</gene>
<sequence>MQRPLTVKYQGKRKEINLFIEDCPDDIEIRTQLQDPNYKADWKTAYLDSHYEERLNNQKESREDRHSSLESFTYEDAKYFSSRCNPHEILEEKERINSLISLCTENQQEILILHYLEGYSKTEIAKMRGVDESAIRRTINRAIATIKRNL</sequence>
<dbReference type="RefSeq" id="WP_079490668.1">
    <property type="nucleotide sequence ID" value="NZ_FUZT01000003.1"/>
</dbReference>
<name>A0A1T5K3E0_9FIRM</name>
<dbReference type="InterPro" id="IPR014284">
    <property type="entry name" value="RNA_pol_sigma-70_dom"/>
</dbReference>
<dbReference type="NCBIfam" id="TIGR02937">
    <property type="entry name" value="sigma70-ECF"/>
    <property type="match status" value="1"/>
</dbReference>
<dbReference type="CDD" id="cd06171">
    <property type="entry name" value="Sigma70_r4"/>
    <property type="match status" value="1"/>
</dbReference>
<organism evidence="2 3">
    <name type="scientific">Maledivibacter halophilus</name>
    <dbReference type="NCBI Taxonomy" id="36842"/>
    <lineage>
        <taxon>Bacteria</taxon>
        <taxon>Bacillati</taxon>
        <taxon>Bacillota</taxon>
        <taxon>Clostridia</taxon>
        <taxon>Peptostreptococcales</taxon>
        <taxon>Caminicellaceae</taxon>
        <taxon>Maledivibacter</taxon>
    </lineage>
</organism>
<dbReference type="Proteomes" id="UP000190285">
    <property type="component" value="Unassembled WGS sequence"/>
</dbReference>
<dbReference type="Pfam" id="PF08281">
    <property type="entry name" value="Sigma70_r4_2"/>
    <property type="match status" value="1"/>
</dbReference>
<dbReference type="GO" id="GO:0003677">
    <property type="term" value="F:DNA binding"/>
    <property type="evidence" value="ECO:0007669"/>
    <property type="project" value="InterPro"/>
</dbReference>
<dbReference type="Gene3D" id="1.10.10.10">
    <property type="entry name" value="Winged helix-like DNA-binding domain superfamily/Winged helix DNA-binding domain"/>
    <property type="match status" value="1"/>
</dbReference>
<evidence type="ECO:0000313" key="2">
    <source>
        <dbReference type="EMBL" id="SKC58094.1"/>
    </source>
</evidence>
<accession>A0A1T5K3E0</accession>
<dbReference type="GO" id="GO:0016987">
    <property type="term" value="F:sigma factor activity"/>
    <property type="evidence" value="ECO:0007669"/>
    <property type="project" value="InterPro"/>
</dbReference>
<reference evidence="2 3" key="1">
    <citation type="submission" date="2017-02" db="EMBL/GenBank/DDBJ databases">
        <authorList>
            <person name="Peterson S.W."/>
        </authorList>
    </citation>
    <scope>NUCLEOTIDE SEQUENCE [LARGE SCALE GENOMIC DNA]</scope>
    <source>
        <strain evidence="2 3">M1</strain>
    </source>
</reference>
<evidence type="ECO:0000313" key="3">
    <source>
        <dbReference type="Proteomes" id="UP000190285"/>
    </source>
</evidence>
<evidence type="ECO:0000259" key="1">
    <source>
        <dbReference type="Pfam" id="PF08281"/>
    </source>
</evidence>
<dbReference type="InterPro" id="IPR036388">
    <property type="entry name" value="WH-like_DNA-bd_sf"/>
</dbReference>
<dbReference type="OrthoDB" id="2449942at2"/>
<dbReference type="SUPFAM" id="SSF88659">
    <property type="entry name" value="Sigma3 and sigma4 domains of RNA polymerase sigma factors"/>
    <property type="match status" value="1"/>
</dbReference>
<proteinExistence type="predicted"/>
<dbReference type="InterPro" id="IPR013249">
    <property type="entry name" value="RNA_pol_sigma70_r4_t2"/>
</dbReference>
<protein>
    <submittedName>
        <fullName evidence="2">RNA polymerase sigma-70 factor, ECF subfamily</fullName>
    </submittedName>
</protein>
<feature type="domain" description="RNA polymerase sigma factor 70 region 4 type 2" evidence="1">
    <location>
        <begin position="104"/>
        <end position="144"/>
    </location>
</feature>
<dbReference type="GO" id="GO:0006352">
    <property type="term" value="P:DNA-templated transcription initiation"/>
    <property type="evidence" value="ECO:0007669"/>
    <property type="project" value="InterPro"/>
</dbReference>
<dbReference type="InterPro" id="IPR013324">
    <property type="entry name" value="RNA_pol_sigma_r3/r4-like"/>
</dbReference>
<dbReference type="EMBL" id="FUZT01000003">
    <property type="protein sequence ID" value="SKC58094.1"/>
    <property type="molecule type" value="Genomic_DNA"/>
</dbReference>
<dbReference type="STRING" id="36842.SAMN02194393_01581"/>